<gene>
    <name evidence="7" type="primary">fabD</name>
    <name evidence="7" type="ORF">COW36_04575</name>
</gene>
<dbReference type="AlphaFoldDB" id="A0A2M7G8X7"/>
<dbReference type="PANTHER" id="PTHR42681:SF1">
    <property type="entry name" value="MALONYL-COA-ACYL CARRIER PROTEIN TRANSACYLASE, MITOCHONDRIAL"/>
    <property type="match status" value="1"/>
</dbReference>
<dbReference type="InterPro" id="IPR016036">
    <property type="entry name" value="Malonyl_transacylase_ACP-bd"/>
</dbReference>
<evidence type="ECO:0000256" key="4">
    <source>
        <dbReference type="PIRNR" id="PIRNR000446"/>
    </source>
</evidence>
<feature type="domain" description="Malonyl-CoA:ACP transacylase (MAT)" evidence="6">
    <location>
        <begin position="10"/>
        <end position="303"/>
    </location>
</feature>
<organism evidence="7 8">
    <name type="scientific">bacterium (Candidatus Blackallbacteria) CG17_big_fil_post_rev_8_21_14_2_50_48_46</name>
    <dbReference type="NCBI Taxonomy" id="2014261"/>
    <lineage>
        <taxon>Bacteria</taxon>
        <taxon>Candidatus Blackallbacteria</taxon>
    </lineage>
</organism>
<dbReference type="GO" id="GO:0005829">
    <property type="term" value="C:cytosol"/>
    <property type="evidence" value="ECO:0007669"/>
    <property type="project" value="TreeGrafter"/>
</dbReference>
<dbReference type="InterPro" id="IPR050858">
    <property type="entry name" value="Mal-CoA-ACP_Trans/PKS_FabD"/>
</dbReference>
<dbReference type="Pfam" id="PF00698">
    <property type="entry name" value="Acyl_transf_1"/>
    <property type="match status" value="1"/>
</dbReference>
<dbReference type="NCBIfam" id="TIGR00128">
    <property type="entry name" value="fabD"/>
    <property type="match status" value="1"/>
</dbReference>
<dbReference type="GO" id="GO:0006633">
    <property type="term" value="P:fatty acid biosynthetic process"/>
    <property type="evidence" value="ECO:0007669"/>
    <property type="project" value="TreeGrafter"/>
</dbReference>
<dbReference type="SUPFAM" id="SSF52151">
    <property type="entry name" value="FabD/lysophospholipase-like"/>
    <property type="match status" value="1"/>
</dbReference>
<comment type="caution">
    <text evidence="7">The sequence shown here is derived from an EMBL/GenBank/DDBJ whole genome shotgun (WGS) entry which is preliminary data.</text>
</comment>
<keyword evidence="2 4" id="KW-0012">Acyltransferase</keyword>
<dbReference type="InterPro" id="IPR016035">
    <property type="entry name" value="Acyl_Trfase/lysoPLipase"/>
</dbReference>
<feature type="active site" evidence="5">
    <location>
        <position position="94"/>
    </location>
</feature>
<dbReference type="InterPro" id="IPR014043">
    <property type="entry name" value="Acyl_transferase_dom"/>
</dbReference>
<evidence type="ECO:0000256" key="5">
    <source>
        <dbReference type="PIRSR" id="PIRSR000446-1"/>
    </source>
</evidence>
<evidence type="ECO:0000259" key="6">
    <source>
        <dbReference type="SMART" id="SM00827"/>
    </source>
</evidence>
<dbReference type="SUPFAM" id="SSF55048">
    <property type="entry name" value="Probable ACP-binding domain of malonyl-CoA ACP transacylase"/>
    <property type="match status" value="1"/>
</dbReference>
<feature type="active site" evidence="5">
    <location>
        <position position="203"/>
    </location>
</feature>
<protein>
    <recommendedName>
        <fullName evidence="4">Malonyl CoA-acyl carrier protein transacylase</fullName>
        <ecNumber evidence="4">2.3.1.39</ecNumber>
    </recommendedName>
</protein>
<dbReference type="Proteomes" id="UP000231019">
    <property type="component" value="Unassembled WGS sequence"/>
</dbReference>
<evidence type="ECO:0000256" key="3">
    <source>
        <dbReference type="ARBA" id="ARBA00048462"/>
    </source>
</evidence>
<comment type="similarity">
    <text evidence="4">Belongs to the fabD family.</text>
</comment>
<dbReference type="InterPro" id="IPR004410">
    <property type="entry name" value="Malonyl_CoA-ACP_transAc_FabD"/>
</dbReference>
<dbReference type="GO" id="GO:0004314">
    <property type="term" value="F:[acyl-carrier-protein] S-malonyltransferase activity"/>
    <property type="evidence" value="ECO:0007669"/>
    <property type="project" value="UniProtKB-EC"/>
</dbReference>
<dbReference type="InterPro" id="IPR001227">
    <property type="entry name" value="Ac_transferase_dom_sf"/>
</dbReference>
<proteinExistence type="inferred from homology"/>
<dbReference type="EMBL" id="PFFQ01000012">
    <property type="protein sequence ID" value="PIW18572.1"/>
    <property type="molecule type" value="Genomic_DNA"/>
</dbReference>
<sequence>MNSIPPFCLVFPGQGSQALGMGQSYSKFPVYQQIMAQSEAILGFPFKQILAEGPLETLTRTEFAQPALFAVGYGIFKVLETEFDVLPQAVAGHSLGEYTALAAAEVLGFEAALQLVALRGQLMQAACEQNPGAMVAVVKAELPQIETLLADPRWQNQVGIGNYNSPGQCVLSGEKAALEALAAEIRMQKWGRAVPLKVSGAFHSPLMSEAQKRLSQAIEALSFQPARFPVVTNLDGEMTTEPEAFRQKLLTHLLSPVRWEASVRSLAQFSSLMLEAGPGSVLSGLIRQTLPDVQTHSLAEANLLTELNFSEASHV</sequence>
<dbReference type="InterPro" id="IPR024925">
    <property type="entry name" value="Malonyl_CoA-ACP_transAc"/>
</dbReference>
<dbReference type="EC" id="2.3.1.39" evidence="4"/>
<evidence type="ECO:0000256" key="2">
    <source>
        <dbReference type="ARBA" id="ARBA00023315"/>
    </source>
</evidence>
<dbReference type="Gene3D" id="3.40.366.10">
    <property type="entry name" value="Malonyl-Coenzyme A Acyl Carrier Protein, domain 2"/>
    <property type="match status" value="1"/>
</dbReference>
<evidence type="ECO:0000313" key="7">
    <source>
        <dbReference type="EMBL" id="PIW18572.1"/>
    </source>
</evidence>
<dbReference type="PANTHER" id="PTHR42681">
    <property type="entry name" value="MALONYL-COA-ACYL CARRIER PROTEIN TRANSACYLASE, MITOCHONDRIAL"/>
    <property type="match status" value="1"/>
</dbReference>
<evidence type="ECO:0000256" key="1">
    <source>
        <dbReference type="ARBA" id="ARBA00022679"/>
    </source>
</evidence>
<accession>A0A2M7G8X7</accession>
<name>A0A2M7G8X7_9BACT</name>
<keyword evidence="1 4" id="KW-0808">Transferase</keyword>
<comment type="catalytic activity">
    <reaction evidence="3 4">
        <text>holo-[ACP] + malonyl-CoA = malonyl-[ACP] + CoA</text>
        <dbReference type="Rhea" id="RHEA:41792"/>
        <dbReference type="Rhea" id="RHEA-COMP:9623"/>
        <dbReference type="Rhea" id="RHEA-COMP:9685"/>
        <dbReference type="ChEBI" id="CHEBI:57287"/>
        <dbReference type="ChEBI" id="CHEBI:57384"/>
        <dbReference type="ChEBI" id="CHEBI:64479"/>
        <dbReference type="ChEBI" id="CHEBI:78449"/>
        <dbReference type="EC" id="2.3.1.39"/>
    </reaction>
</comment>
<dbReference type="PIRSF" id="PIRSF000446">
    <property type="entry name" value="Mct"/>
    <property type="match status" value="1"/>
</dbReference>
<dbReference type="Gene3D" id="3.30.70.250">
    <property type="entry name" value="Malonyl-CoA ACP transacylase, ACP-binding"/>
    <property type="match status" value="1"/>
</dbReference>
<reference evidence="7 8" key="1">
    <citation type="submission" date="2017-09" db="EMBL/GenBank/DDBJ databases">
        <title>Depth-based differentiation of microbial function through sediment-hosted aquifers and enrichment of novel symbionts in the deep terrestrial subsurface.</title>
        <authorList>
            <person name="Probst A.J."/>
            <person name="Ladd B."/>
            <person name="Jarett J.K."/>
            <person name="Geller-Mcgrath D.E."/>
            <person name="Sieber C.M."/>
            <person name="Emerson J.B."/>
            <person name="Anantharaman K."/>
            <person name="Thomas B.C."/>
            <person name="Malmstrom R."/>
            <person name="Stieglmeier M."/>
            <person name="Klingl A."/>
            <person name="Woyke T."/>
            <person name="Ryan C.M."/>
            <person name="Banfield J.F."/>
        </authorList>
    </citation>
    <scope>NUCLEOTIDE SEQUENCE [LARGE SCALE GENOMIC DNA]</scope>
    <source>
        <strain evidence="7">CG17_big_fil_post_rev_8_21_14_2_50_48_46</strain>
    </source>
</reference>
<dbReference type="SMART" id="SM00827">
    <property type="entry name" value="PKS_AT"/>
    <property type="match status" value="1"/>
</dbReference>
<evidence type="ECO:0000313" key="8">
    <source>
        <dbReference type="Proteomes" id="UP000231019"/>
    </source>
</evidence>